<feature type="compositionally biased region" description="Pro residues" evidence="2">
    <location>
        <begin position="893"/>
        <end position="904"/>
    </location>
</feature>
<feature type="region of interest" description="Disordered" evidence="2">
    <location>
        <begin position="217"/>
        <end position="260"/>
    </location>
</feature>
<feature type="region of interest" description="Disordered" evidence="2">
    <location>
        <begin position="375"/>
        <end position="544"/>
    </location>
</feature>
<accession>A0A165M3D8</accession>
<feature type="region of interest" description="Disordered" evidence="2">
    <location>
        <begin position="815"/>
        <end position="1105"/>
    </location>
</feature>
<organism evidence="3 4">
    <name type="scientific">Daedalea quercina L-15889</name>
    <dbReference type="NCBI Taxonomy" id="1314783"/>
    <lineage>
        <taxon>Eukaryota</taxon>
        <taxon>Fungi</taxon>
        <taxon>Dikarya</taxon>
        <taxon>Basidiomycota</taxon>
        <taxon>Agaricomycotina</taxon>
        <taxon>Agaricomycetes</taxon>
        <taxon>Polyporales</taxon>
        <taxon>Fomitopsis</taxon>
    </lineage>
</organism>
<reference evidence="3 4" key="1">
    <citation type="journal article" date="2016" name="Mol. Biol. Evol.">
        <title>Comparative Genomics of Early-Diverging Mushroom-Forming Fungi Provides Insights into the Origins of Lignocellulose Decay Capabilities.</title>
        <authorList>
            <person name="Nagy L.G."/>
            <person name="Riley R."/>
            <person name="Tritt A."/>
            <person name="Adam C."/>
            <person name="Daum C."/>
            <person name="Floudas D."/>
            <person name="Sun H."/>
            <person name="Yadav J.S."/>
            <person name="Pangilinan J."/>
            <person name="Larsson K.H."/>
            <person name="Matsuura K."/>
            <person name="Barry K."/>
            <person name="Labutti K."/>
            <person name="Kuo R."/>
            <person name="Ohm R.A."/>
            <person name="Bhattacharya S.S."/>
            <person name="Shirouzu T."/>
            <person name="Yoshinaga Y."/>
            <person name="Martin F.M."/>
            <person name="Grigoriev I.V."/>
            <person name="Hibbett D.S."/>
        </authorList>
    </citation>
    <scope>NUCLEOTIDE SEQUENCE [LARGE SCALE GENOMIC DNA]</scope>
    <source>
        <strain evidence="3 4">L-15889</strain>
    </source>
</reference>
<evidence type="ECO:0000313" key="3">
    <source>
        <dbReference type="EMBL" id="KZT65181.1"/>
    </source>
</evidence>
<feature type="region of interest" description="Disordered" evidence="2">
    <location>
        <begin position="282"/>
        <end position="348"/>
    </location>
</feature>
<dbReference type="EMBL" id="KV429110">
    <property type="protein sequence ID" value="KZT65181.1"/>
    <property type="molecule type" value="Genomic_DNA"/>
</dbReference>
<feature type="compositionally biased region" description="Polar residues" evidence="2">
    <location>
        <begin position="792"/>
        <end position="801"/>
    </location>
</feature>
<feature type="region of interest" description="Disordered" evidence="2">
    <location>
        <begin position="563"/>
        <end position="588"/>
    </location>
</feature>
<feature type="compositionally biased region" description="Pro residues" evidence="2">
    <location>
        <begin position="987"/>
        <end position="1005"/>
    </location>
</feature>
<sequence length="1494" mass="156149">MFQSVFNRRKVQRTINQITGVRQRPQSPPSPASFVSEDVVDIHEKMRPRLLPAPPDGSLRGRPHDARDSTPRVHLELDAHRQSSYSDWFPKDLLNRDVRTPPPRDASLANIPAASAAPVDELAHENGWAPDRSFGASTASLAASTGDVIIIEPLRADTRDKALPPLVPGDADSDVHAPLELEAPHAQAMSVPIIRKPTPTPIKIPDNPAASHIHIQRSASAGASAGAHTHTHTHLPVPGAHSNGPSRPASPGSVGTDDLCSSVSGTTLARALVNSFIAPSDARASRYRSGVTRQDSATLPRGEHPFHGRYARRNSADSPEAGIPPVPPLPSSAELSARGLDSGRPADGAKRNSLVAAMENRMSSAELPYAGAGAAAPRRNSLGHAAKGDQPPPTVFSPISPITEQPSPAPSAPNTPTFNALVHGSPAGSSASPGSLSNASSVRRSTNLADAHTPAPSRAASAASSSQSDGERPQRPPATRAMSFSPGYDSGASVYSPGFDGTAADASSTPAPAPTPVRSHRAMSTGSPVGAFGNNYVSRSRSDSSVHRAGAIARPTLLPIGERPHSALVPRSPDVHTAQDGGSGGGGDGRVIIAPPLHFGPLPSGLVPVTARLPVTGTGDTPVDSPDLLDFMFPVAPSASLSLSMSTATRSGESSGRSGAPPAPLALAILDRHAAGLPTPTLSSALESGAAASANLPPFPETPYAFSPLLSAGIASPYPPMPPRGPNGSRSALPQTLSHARMGDLKMRWQQQKTILQRSATTAGRSGVASGLPTPPNSMEGAAEGGSSSSSTLGNGHQRSGSDVVVPAVAAARALPSIQESRSPSMSPSPPGSRRASQNVVAPAPVPADEVPPRPSMDSQVEDGQPTAPPPTPSDFTNTAGSPQRSLRGRSTLPPPLTPLPPVPGDEHTDPPSESPPPAYTQAESSSSATAAQMPRTGLHPDAANGVPLSRQSSVQSTATHASERSHRSSVSKARPSMSVNSSQSLPSPPASAVPLPPSPLPASPMPSINEHPIEHPPPPPYEARRTPPPSPLPPLLPSPRRAVTVSLSSAASSVAPELPQPKRSRQRPAVPLGPRKPSAQGRSRTGSVSSVVSNQVYGGPSAMRKPSMATLASASSPKFQTTPVRFRGLTKEAAEWTLSSQQLQQLVSTAIRQTADVSAIRLLPLDTFNDALPQEIARLESRSAELKTNYKLNVRRRRMLLGTLSSMADGSEPSDFSSATRISEELSEVTDSLDQITEELYDVTTQLGQLGHLRDVHSSSALIMALHKLNRSLKKHLTEGQKMREQLEALEAERDEAWRQAQEVAQDFDDLAERALEQPATGGKEITSSRRSSRVSLARKNSARRAQNGLRGGPGHRRSQRSSVSSAQLNSGTIPPSAAWSASTRDIPPVPPVPPRSTLGIVTDLPSGRTAMSSSGTPSSEFKAMTEAQKELCDMLGISLDDLKRSSRPSRRQSMSDALGSSNLLSPSRARRNSEGRIVSPRLSPELQSPAFV</sequence>
<feature type="compositionally biased region" description="Polar residues" evidence="2">
    <location>
        <begin position="755"/>
        <end position="764"/>
    </location>
</feature>
<dbReference type="STRING" id="1314783.A0A165M3D8"/>
<feature type="coiled-coil region" evidence="1">
    <location>
        <begin position="1274"/>
        <end position="1308"/>
    </location>
</feature>
<feature type="region of interest" description="Disordered" evidence="2">
    <location>
        <begin position="47"/>
        <end position="70"/>
    </location>
</feature>
<evidence type="ECO:0000256" key="1">
    <source>
        <dbReference type="SAM" id="Coils"/>
    </source>
</evidence>
<feature type="compositionally biased region" description="Low complexity" evidence="2">
    <location>
        <begin position="921"/>
        <end position="933"/>
    </location>
</feature>
<evidence type="ECO:0000313" key="4">
    <source>
        <dbReference type="Proteomes" id="UP000076727"/>
    </source>
</evidence>
<protein>
    <submittedName>
        <fullName evidence="3">Uncharacterized protein</fullName>
    </submittedName>
</protein>
<feature type="compositionally biased region" description="Low complexity" evidence="2">
    <location>
        <begin position="414"/>
        <end position="441"/>
    </location>
</feature>
<dbReference type="Proteomes" id="UP000076727">
    <property type="component" value="Unassembled WGS sequence"/>
</dbReference>
<feature type="region of interest" description="Disordered" evidence="2">
    <location>
        <begin position="1318"/>
        <end position="1427"/>
    </location>
</feature>
<feature type="compositionally biased region" description="Low complexity" evidence="2">
    <location>
        <begin position="1039"/>
        <end position="1056"/>
    </location>
</feature>
<feature type="compositionally biased region" description="Low complexity" evidence="2">
    <location>
        <begin position="780"/>
        <end position="791"/>
    </location>
</feature>
<dbReference type="PANTHER" id="PTHR48125">
    <property type="entry name" value="LP07818P1"/>
    <property type="match status" value="1"/>
</dbReference>
<feature type="region of interest" description="Disordered" evidence="2">
    <location>
        <begin position="755"/>
        <end position="802"/>
    </location>
</feature>
<keyword evidence="1" id="KW-0175">Coiled coil</keyword>
<feature type="compositionally biased region" description="Polar residues" evidence="2">
    <location>
        <begin position="950"/>
        <end position="961"/>
    </location>
</feature>
<dbReference type="OrthoDB" id="3271284at2759"/>
<feature type="compositionally biased region" description="Low complexity" evidence="2">
    <location>
        <begin position="815"/>
        <end position="849"/>
    </location>
</feature>
<feature type="compositionally biased region" description="Low complexity" evidence="2">
    <location>
        <begin position="218"/>
        <end position="228"/>
    </location>
</feature>
<feature type="compositionally biased region" description="Polar residues" evidence="2">
    <location>
        <begin position="874"/>
        <end position="885"/>
    </location>
</feature>
<gene>
    <name evidence="3" type="ORF">DAEQUDRAFT_731694</name>
</gene>
<dbReference type="PANTHER" id="PTHR48125:SF10">
    <property type="entry name" value="OS12G0136300 PROTEIN"/>
    <property type="match status" value="1"/>
</dbReference>
<feature type="region of interest" description="Disordered" evidence="2">
    <location>
        <begin position="1444"/>
        <end position="1494"/>
    </location>
</feature>
<keyword evidence="4" id="KW-1185">Reference proteome</keyword>
<name>A0A165M3D8_9APHY</name>
<feature type="compositionally biased region" description="Pro residues" evidence="2">
    <location>
        <begin position="1016"/>
        <end position="1038"/>
    </location>
</feature>
<feature type="compositionally biased region" description="Polar residues" evidence="2">
    <location>
        <begin position="1368"/>
        <end position="1385"/>
    </location>
</feature>
<evidence type="ECO:0000256" key="2">
    <source>
        <dbReference type="SAM" id="MobiDB-lite"/>
    </source>
</evidence>
<feature type="compositionally biased region" description="Low complexity" evidence="2">
    <location>
        <begin position="454"/>
        <end position="466"/>
    </location>
</feature>
<proteinExistence type="predicted"/>
<feature type="compositionally biased region" description="Polar residues" evidence="2">
    <location>
        <begin position="1411"/>
        <end position="1421"/>
    </location>
</feature>
<feature type="region of interest" description="Disordered" evidence="2">
    <location>
        <begin position="644"/>
        <end position="663"/>
    </location>
</feature>